<dbReference type="InterPro" id="IPR001128">
    <property type="entry name" value="Cyt_P450"/>
</dbReference>
<dbReference type="Proteomes" id="UP001595645">
    <property type="component" value="Unassembled WGS sequence"/>
</dbReference>
<dbReference type="RefSeq" id="WP_378241418.1">
    <property type="nucleotide sequence ID" value="NZ_JBHRWK010000038.1"/>
</dbReference>
<dbReference type="PRINTS" id="PR00359">
    <property type="entry name" value="BP450"/>
</dbReference>
<reference evidence="5" key="1">
    <citation type="journal article" date="2019" name="Int. J. Syst. Evol. Microbiol.">
        <title>The Global Catalogue of Microorganisms (GCM) 10K type strain sequencing project: providing services to taxonomists for standard genome sequencing and annotation.</title>
        <authorList>
            <consortium name="The Broad Institute Genomics Platform"/>
            <consortium name="The Broad Institute Genome Sequencing Center for Infectious Disease"/>
            <person name="Wu L."/>
            <person name="Ma J."/>
        </authorList>
    </citation>
    <scope>NUCLEOTIDE SEQUENCE [LARGE SCALE GENOMIC DNA]</scope>
    <source>
        <strain evidence="5">CGMCC 4.7676</strain>
    </source>
</reference>
<evidence type="ECO:0000256" key="3">
    <source>
        <dbReference type="SAM" id="Phobius"/>
    </source>
</evidence>
<organism evidence="4 5">
    <name type="scientific">Amycolatopsis speibonae</name>
    <dbReference type="NCBI Taxonomy" id="1450224"/>
    <lineage>
        <taxon>Bacteria</taxon>
        <taxon>Bacillati</taxon>
        <taxon>Actinomycetota</taxon>
        <taxon>Actinomycetes</taxon>
        <taxon>Pseudonocardiales</taxon>
        <taxon>Pseudonocardiaceae</taxon>
        <taxon>Amycolatopsis</taxon>
    </lineage>
</organism>
<keyword evidence="2" id="KW-0479">Metal-binding</keyword>
<keyword evidence="5" id="KW-1185">Reference proteome</keyword>
<keyword evidence="3" id="KW-0812">Transmembrane</keyword>
<dbReference type="InterPro" id="IPR036396">
    <property type="entry name" value="Cyt_P450_sf"/>
</dbReference>
<keyword evidence="2" id="KW-0503">Monooxygenase</keyword>
<name>A0ABV7P0N6_9PSEU</name>
<sequence length="279" mass="30555">MAFPAHGEVDLLASFAFPLTFATICTILGVPQHLRTERFRELAAATLQPSYAGTGAGDIAELHTYLTALVRYKRQDGVSTTDEGDLLSALVAVRDRGDQLSEQELISTAYLLLTVGHDTTMNLIGNGMLALLRHPGQLRCVLDTPAALPTVVEELLRYDSPARKATFRVAVEDLPLHGTVIPRGEIVSLAIGSANRDQTRFAAASELDVTRTPNEHLSFGRGPHFCIGAALARLESEIAFDVLLQRMRNPRLAVSPEHLCWRPSQVMRGLTTLPIHFER</sequence>
<gene>
    <name evidence="4" type="ORF">ACFOSH_24700</name>
</gene>
<proteinExistence type="inferred from homology"/>
<comment type="caution">
    <text evidence="4">The sequence shown here is derived from an EMBL/GenBank/DDBJ whole genome shotgun (WGS) entry which is preliminary data.</text>
</comment>
<keyword evidence="3" id="KW-0472">Membrane</keyword>
<protein>
    <submittedName>
        <fullName evidence="4">Cytochrome P450</fullName>
    </submittedName>
</protein>
<keyword evidence="3" id="KW-1133">Transmembrane helix</keyword>
<dbReference type="InterPro" id="IPR017972">
    <property type="entry name" value="Cyt_P450_CS"/>
</dbReference>
<evidence type="ECO:0000313" key="4">
    <source>
        <dbReference type="EMBL" id="MFC3452648.1"/>
    </source>
</evidence>
<evidence type="ECO:0000256" key="2">
    <source>
        <dbReference type="RuleBase" id="RU000461"/>
    </source>
</evidence>
<dbReference type="EMBL" id="JBHRWK010000038">
    <property type="protein sequence ID" value="MFC3452648.1"/>
    <property type="molecule type" value="Genomic_DNA"/>
</dbReference>
<keyword evidence="2" id="KW-0408">Iron</keyword>
<accession>A0ABV7P0N6</accession>
<dbReference type="SUPFAM" id="SSF48264">
    <property type="entry name" value="Cytochrome P450"/>
    <property type="match status" value="1"/>
</dbReference>
<dbReference type="PANTHER" id="PTHR46696:SF1">
    <property type="entry name" value="CYTOCHROME P450 YJIB-RELATED"/>
    <property type="match status" value="1"/>
</dbReference>
<dbReference type="Gene3D" id="1.10.630.10">
    <property type="entry name" value="Cytochrome P450"/>
    <property type="match status" value="1"/>
</dbReference>
<dbReference type="PANTHER" id="PTHR46696">
    <property type="entry name" value="P450, PUTATIVE (EUROFUNG)-RELATED"/>
    <property type="match status" value="1"/>
</dbReference>
<dbReference type="Pfam" id="PF00067">
    <property type="entry name" value="p450"/>
    <property type="match status" value="1"/>
</dbReference>
<keyword evidence="2" id="KW-0349">Heme</keyword>
<comment type="similarity">
    <text evidence="1 2">Belongs to the cytochrome P450 family.</text>
</comment>
<dbReference type="InterPro" id="IPR002397">
    <property type="entry name" value="Cyt_P450_B"/>
</dbReference>
<feature type="transmembrane region" description="Helical" evidence="3">
    <location>
        <begin position="12"/>
        <end position="30"/>
    </location>
</feature>
<keyword evidence="2" id="KW-0560">Oxidoreductase</keyword>
<dbReference type="PRINTS" id="PR00385">
    <property type="entry name" value="P450"/>
</dbReference>
<evidence type="ECO:0000256" key="1">
    <source>
        <dbReference type="ARBA" id="ARBA00010617"/>
    </source>
</evidence>
<evidence type="ECO:0000313" key="5">
    <source>
        <dbReference type="Proteomes" id="UP001595645"/>
    </source>
</evidence>
<dbReference type="PROSITE" id="PS00086">
    <property type="entry name" value="CYTOCHROME_P450"/>
    <property type="match status" value="1"/>
</dbReference>